<organism evidence="2 3">
    <name type="scientific">Phanerochaete carnosa (strain HHB-10118-sp)</name>
    <name type="common">White-rot fungus</name>
    <name type="synonym">Peniophora carnosa</name>
    <dbReference type="NCBI Taxonomy" id="650164"/>
    <lineage>
        <taxon>Eukaryota</taxon>
        <taxon>Fungi</taxon>
        <taxon>Dikarya</taxon>
        <taxon>Basidiomycota</taxon>
        <taxon>Agaricomycotina</taxon>
        <taxon>Agaricomycetes</taxon>
        <taxon>Polyporales</taxon>
        <taxon>Phanerochaetaceae</taxon>
        <taxon>Phanerochaete</taxon>
    </lineage>
</organism>
<feature type="domain" description="BTB" evidence="1">
    <location>
        <begin position="12"/>
        <end position="76"/>
    </location>
</feature>
<protein>
    <recommendedName>
        <fullName evidence="1">BTB domain-containing protein</fullName>
    </recommendedName>
</protein>
<dbReference type="InterPro" id="IPR000210">
    <property type="entry name" value="BTB/POZ_dom"/>
</dbReference>
<evidence type="ECO:0000313" key="3">
    <source>
        <dbReference type="Proteomes" id="UP000008370"/>
    </source>
</evidence>
<dbReference type="Pfam" id="PF00651">
    <property type="entry name" value="BTB"/>
    <property type="match status" value="1"/>
</dbReference>
<dbReference type="GeneID" id="18909299"/>
<reference evidence="2 3" key="1">
    <citation type="journal article" date="2012" name="BMC Genomics">
        <title>Comparative genomics of the white-rot fungi, Phanerochaete carnosa and P. chrysosporium, to elucidate the genetic basis of the distinct wood types they colonize.</title>
        <authorList>
            <person name="Suzuki H."/>
            <person name="MacDonald J."/>
            <person name="Syed K."/>
            <person name="Salamov A."/>
            <person name="Hori C."/>
            <person name="Aerts A."/>
            <person name="Henrissat B."/>
            <person name="Wiebenga A."/>
            <person name="vanKuyk P.A."/>
            <person name="Barry K."/>
            <person name="Lindquist E."/>
            <person name="LaButti K."/>
            <person name="Lapidus A."/>
            <person name="Lucas S."/>
            <person name="Coutinho P."/>
            <person name="Gong Y."/>
            <person name="Samejima M."/>
            <person name="Mahadevan R."/>
            <person name="Abou-Zaid M."/>
            <person name="de Vries R.P."/>
            <person name="Igarashi K."/>
            <person name="Yadav J.S."/>
            <person name="Grigoriev I.V."/>
            <person name="Master E.R."/>
        </authorList>
    </citation>
    <scope>NUCLEOTIDE SEQUENCE [LARGE SCALE GENOMIC DNA]</scope>
    <source>
        <strain evidence="2 3">HHB-10118-sp</strain>
    </source>
</reference>
<dbReference type="Gene3D" id="3.30.710.10">
    <property type="entry name" value="Potassium Channel Kv1.1, Chain A"/>
    <property type="match status" value="1"/>
</dbReference>
<proteinExistence type="predicted"/>
<dbReference type="AlphaFoldDB" id="K5USA2"/>
<evidence type="ECO:0000313" key="2">
    <source>
        <dbReference type="EMBL" id="EKM52781.1"/>
    </source>
</evidence>
<dbReference type="PROSITE" id="PS50097">
    <property type="entry name" value="BTB"/>
    <property type="match status" value="1"/>
</dbReference>
<dbReference type="EMBL" id="JH930475">
    <property type="protein sequence ID" value="EKM52781.1"/>
    <property type="molecule type" value="Genomic_DNA"/>
</dbReference>
<keyword evidence="3" id="KW-1185">Reference proteome</keyword>
<gene>
    <name evidence="2" type="ORF">PHACADRAFT_164702</name>
</gene>
<sequence length="511" mass="57641">MITASAPFDDEGDIILRSSDGVDFHVYKLVLMLASPWFRSMFSLQQSVDTTSSSQTPIIDVLEDEETLDCLLRYCYPIPDPVITGFELLTKTLEATLKYELLEATSICRRLLHNFMRDMPIGTYVLCWRLRLEEEAKDAAKEWKDILHGRMRGNDTVVFPETRSGMSFIPEMEDLPADVYQKLVQFVHGEAIYRFCDSASDSGSRETENEGVSQAWDAERVSLTYPFTLSDTDLVLRSIDGVEFPVHRLMLALNTHSIDEPGIFPLLSSPEAARLSSSSQHPILQAEYHSDVLGPLLQLVYPSLPGEGVSKWTSEKLAAELRAGVFSAARRSGLHSVAEEHQTHWQRHPDVDPVLLYRLAIQSGSTTAIQTAADRLAATRTWTEMLGADVTGLTAGQYHRLLRYIHQQRWIVSDVISSFISEKDEYAGTVNREPKHWLTTLNHHGRRAGITAALMESEGWNAWYNGGGYGSYKPDPLDQASRVQELESRIEQTLEKEKASYCVDRLARILR</sequence>
<dbReference type="OrthoDB" id="3164835at2759"/>
<name>K5USA2_PHACS</name>
<dbReference type="Proteomes" id="UP000008370">
    <property type="component" value="Unassembled WGS sequence"/>
</dbReference>
<accession>K5USA2</accession>
<dbReference type="KEGG" id="pco:PHACADRAFT_164702"/>
<dbReference type="InterPro" id="IPR011333">
    <property type="entry name" value="SKP1/BTB/POZ_sf"/>
</dbReference>
<dbReference type="HOGENOM" id="CLU_034203_2_1_1"/>
<dbReference type="SUPFAM" id="SSF54695">
    <property type="entry name" value="POZ domain"/>
    <property type="match status" value="1"/>
</dbReference>
<evidence type="ECO:0000259" key="1">
    <source>
        <dbReference type="PROSITE" id="PS50097"/>
    </source>
</evidence>
<dbReference type="InParanoid" id="K5USA2"/>
<dbReference type="SMART" id="SM00225">
    <property type="entry name" value="BTB"/>
    <property type="match status" value="1"/>
</dbReference>
<dbReference type="CDD" id="cd18186">
    <property type="entry name" value="BTB_POZ_ZBTB_KLHL-like"/>
    <property type="match status" value="1"/>
</dbReference>
<dbReference type="RefSeq" id="XP_007399113.1">
    <property type="nucleotide sequence ID" value="XM_007399051.1"/>
</dbReference>